<dbReference type="AlphaFoldDB" id="A0A0C2UWN3"/>
<accession>A0A0C2UWN3</accession>
<comment type="caution">
    <text evidence="1">The sequence shown here is derived from an EMBL/GenBank/DDBJ whole genome shotgun (WGS) entry which is preliminary data.</text>
</comment>
<evidence type="ECO:0000313" key="2">
    <source>
        <dbReference type="Proteomes" id="UP000031971"/>
    </source>
</evidence>
<dbReference type="OrthoDB" id="7335424at2"/>
<sequence>MTDTVLSAYAGDLTQMLSTLSGMSARPAFNLAFANIQNSYANQYNDKMQVLQRKAMDTYDTSLDTELSKLKEQLPKLQDYQNLVSNAVAQVAETLDKIGDLDLQNASLQLHAAAGDTPDATEYNASVDSLNESLSRLPNVDGTEFSFYGDEGVGDIRLNGIGIKHFSADDDQAKPPTGSSVELAAGLTRANQLVSQLYNRLDMAAGEVTRVQDRISEIEDHQQTQAADIKKDVAKQAKQMKLEIASQLQALSVSFESQQQQNEKIVKAQTNDTYQPGSVVNLFS</sequence>
<gene>
    <name evidence="1" type="ORF">CCC_00282</name>
</gene>
<name>A0A0C2UWN3_PARME</name>
<keyword evidence="2" id="KW-1185">Reference proteome</keyword>
<organism evidence="1 2">
    <name type="scientific">Paramagnetospirillum magnetotacticum MS-1</name>
    <dbReference type="NCBI Taxonomy" id="272627"/>
    <lineage>
        <taxon>Bacteria</taxon>
        <taxon>Pseudomonadati</taxon>
        <taxon>Pseudomonadota</taxon>
        <taxon>Alphaproteobacteria</taxon>
        <taxon>Rhodospirillales</taxon>
        <taxon>Magnetospirillaceae</taxon>
        <taxon>Paramagnetospirillum</taxon>
    </lineage>
</organism>
<dbReference type="EMBL" id="JXSL01000030">
    <property type="protein sequence ID" value="KIL97221.1"/>
    <property type="molecule type" value="Genomic_DNA"/>
</dbReference>
<evidence type="ECO:0000313" key="1">
    <source>
        <dbReference type="EMBL" id="KIL97221.1"/>
    </source>
</evidence>
<dbReference type="STRING" id="272627.CCC_00282"/>
<dbReference type="Proteomes" id="UP000031971">
    <property type="component" value="Unassembled WGS sequence"/>
</dbReference>
<proteinExistence type="predicted"/>
<reference evidence="1 2" key="1">
    <citation type="submission" date="2015-01" db="EMBL/GenBank/DDBJ databases">
        <title>Genome Sequence of Magnetospirillum magnetotacticum Strain MS-1.</title>
        <authorList>
            <person name="Marinov G.K."/>
            <person name="Smalley M.D."/>
            <person name="DeSalvo G."/>
        </authorList>
    </citation>
    <scope>NUCLEOTIDE SEQUENCE [LARGE SCALE GENOMIC DNA]</scope>
    <source>
        <strain evidence="1 2">MS-1</strain>
    </source>
</reference>
<dbReference type="RefSeq" id="WP_009871089.1">
    <property type="nucleotide sequence ID" value="NZ_JXSL01000030.1"/>
</dbReference>
<protein>
    <submittedName>
        <fullName evidence="1">Uncharacterized protein</fullName>
    </submittedName>
</protein>